<feature type="transmembrane region" description="Helical" evidence="1">
    <location>
        <begin position="63"/>
        <end position="83"/>
    </location>
</feature>
<sequence length="152" mass="16219">MVEISLLLCVSGGSVDVTVISSSSQQLLSSSSPFVFVIGPRESKYTFLQESDDQIQASSAKGALVGLCCLSLMPSCLIIFWLAGGAETLLTPHIKDYSSLVFSQLQELSSVGLFDIIAMSGSFLNTESNGTVSRTCILLVLMVVLWALLLEC</sequence>
<keyword evidence="1" id="KW-0812">Transmembrane</keyword>
<reference evidence="3" key="2">
    <citation type="submission" date="2025-08" db="UniProtKB">
        <authorList>
            <consortium name="RefSeq"/>
        </authorList>
    </citation>
    <scope>IDENTIFICATION</scope>
    <source>
        <tissue evidence="3">Leaf</tissue>
    </source>
</reference>
<proteinExistence type="predicted"/>
<evidence type="ECO:0000313" key="2">
    <source>
        <dbReference type="Proteomes" id="UP000504610"/>
    </source>
</evidence>
<dbReference type="Proteomes" id="UP000504610">
    <property type="component" value="Chromosome 4"/>
</dbReference>
<protein>
    <submittedName>
        <fullName evidence="3">Uncharacterized protein LOC130511977 isoform X2</fullName>
    </submittedName>
</protein>
<keyword evidence="1" id="KW-1133">Transmembrane helix</keyword>
<reference evidence="2" key="1">
    <citation type="journal article" date="2019" name="Database">
        <title>The radish genome database (RadishGD): an integrated information resource for radish genomics.</title>
        <authorList>
            <person name="Yu H.J."/>
            <person name="Baek S."/>
            <person name="Lee Y.J."/>
            <person name="Cho A."/>
            <person name="Mun J.H."/>
        </authorList>
    </citation>
    <scope>NUCLEOTIDE SEQUENCE [LARGE SCALE GENOMIC DNA]</scope>
    <source>
        <strain evidence="2">cv. WK10039</strain>
    </source>
</reference>
<accession>A0A9W3DQV9</accession>
<feature type="transmembrane region" description="Helical" evidence="1">
    <location>
        <begin position="132"/>
        <end position="150"/>
    </location>
</feature>
<dbReference type="GeneID" id="130511977"/>
<dbReference type="RefSeq" id="XP_056865963.1">
    <property type="nucleotide sequence ID" value="XM_057009983.1"/>
</dbReference>
<evidence type="ECO:0000313" key="3">
    <source>
        <dbReference type="RefSeq" id="XP_056865963.1"/>
    </source>
</evidence>
<keyword evidence="2" id="KW-1185">Reference proteome</keyword>
<organism evidence="2 3">
    <name type="scientific">Raphanus sativus</name>
    <name type="common">Radish</name>
    <name type="synonym">Raphanus raphanistrum var. sativus</name>
    <dbReference type="NCBI Taxonomy" id="3726"/>
    <lineage>
        <taxon>Eukaryota</taxon>
        <taxon>Viridiplantae</taxon>
        <taxon>Streptophyta</taxon>
        <taxon>Embryophyta</taxon>
        <taxon>Tracheophyta</taxon>
        <taxon>Spermatophyta</taxon>
        <taxon>Magnoliopsida</taxon>
        <taxon>eudicotyledons</taxon>
        <taxon>Gunneridae</taxon>
        <taxon>Pentapetalae</taxon>
        <taxon>rosids</taxon>
        <taxon>malvids</taxon>
        <taxon>Brassicales</taxon>
        <taxon>Brassicaceae</taxon>
        <taxon>Brassiceae</taxon>
        <taxon>Raphanus</taxon>
    </lineage>
</organism>
<gene>
    <name evidence="3" type="primary">LOC130511977</name>
</gene>
<evidence type="ECO:0000256" key="1">
    <source>
        <dbReference type="SAM" id="Phobius"/>
    </source>
</evidence>
<name>A0A9W3DQV9_RAPSA</name>
<keyword evidence="1" id="KW-0472">Membrane</keyword>
<dbReference type="AlphaFoldDB" id="A0A9W3DQV9"/>